<organism evidence="7">
    <name type="scientific">Kribbella sp. HUAS MG21</name>
    <dbReference type="NCBI Taxonomy" id="3160966"/>
    <lineage>
        <taxon>Bacteria</taxon>
        <taxon>Bacillati</taxon>
        <taxon>Actinomycetota</taxon>
        <taxon>Actinomycetes</taxon>
        <taxon>Propionibacteriales</taxon>
        <taxon>Kribbellaceae</taxon>
        <taxon>Kribbella</taxon>
    </lineage>
</organism>
<dbReference type="AlphaFoldDB" id="A0AAU7T6H3"/>
<dbReference type="PRINTS" id="PR00035">
    <property type="entry name" value="HTHGNTR"/>
</dbReference>
<dbReference type="SMART" id="SM00345">
    <property type="entry name" value="HTH_GNTR"/>
    <property type="match status" value="1"/>
</dbReference>
<dbReference type="GO" id="GO:0003677">
    <property type="term" value="F:DNA binding"/>
    <property type="evidence" value="ECO:0007669"/>
    <property type="project" value="UniProtKB-KW"/>
</dbReference>
<keyword evidence="2" id="KW-0663">Pyridoxal phosphate</keyword>
<dbReference type="PANTHER" id="PTHR46577">
    <property type="entry name" value="HTH-TYPE TRANSCRIPTIONAL REGULATORY PROTEIN GABR"/>
    <property type="match status" value="1"/>
</dbReference>
<dbReference type="InterPro" id="IPR015421">
    <property type="entry name" value="PyrdxlP-dep_Trfase_major"/>
</dbReference>
<evidence type="ECO:0000313" key="7">
    <source>
        <dbReference type="EMBL" id="XBV22241.1"/>
    </source>
</evidence>
<keyword evidence="3" id="KW-0805">Transcription regulation</keyword>
<dbReference type="GO" id="GO:0030170">
    <property type="term" value="F:pyridoxal phosphate binding"/>
    <property type="evidence" value="ECO:0007669"/>
    <property type="project" value="InterPro"/>
</dbReference>
<dbReference type="InterPro" id="IPR004839">
    <property type="entry name" value="Aminotransferase_I/II_large"/>
</dbReference>
<dbReference type="GO" id="GO:0003700">
    <property type="term" value="F:DNA-binding transcription factor activity"/>
    <property type="evidence" value="ECO:0007669"/>
    <property type="project" value="InterPro"/>
</dbReference>
<dbReference type="Pfam" id="PF00155">
    <property type="entry name" value="Aminotran_1_2"/>
    <property type="match status" value="1"/>
</dbReference>
<evidence type="ECO:0000256" key="5">
    <source>
        <dbReference type="ARBA" id="ARBA00023163"/>
    </source>
</evidence>
<dbReference type="InterPro" id="IPR036390">
    <property type="entry name" value="WH_DNA-bd_sf"/>
</dbReference>
<evidence type="ECO:0000259" key="6">
    <source>
        <dbReference type="PROSITE" id="PS50949"/>
    </source>
</evidence>
<dbReference type="InterPro" id="IPR015424">
    <property type="entry name" value="PyrdxlP-dep_Trfase"/>
</dbReference>
<dbReference type="PROSITE" id="PS50949">
    <property type="entry name" value="HTH_GNTR"/>
    <property type="match status" value="1"/>
</dbReference>
<dbReference type="CDD" id="cd00609">
    <property type="entry name" value="AAT_like"/>
    <property type="match status" value="1"/>
</dbReference>
<dbReference type="RefSeq" id="WP_350275087.1">
    <property type="nucleotide sequence ID" value="NZ_CP158165.1"/>
</dbReference>
<dbReference type="CDD" id="cd07377">
    <property type="entry name" value="WHTH_GntR"/>
    <property type="match status" value="1"/>
</dbReference>
<evidence type="ECO:0000256" key="1">
    <source>
        <dbReference type="ARBA" id="ARBA00005384"/>
    </source>
</evidence>
<dbReference type="Pfam" id="PF00392">
    <property type="entry name" value="GntR"/>
    <property type="match status" value="1"/>
</dbReference>
<dbReference type="GO" id="GO:0008483">
    <property type="term" value="F:transaminase activity"/>
    <property type="evidence" value="ECO:0007669"/>
    <property type="project" value="UniProtKB-KW"/>
</dbReference>
<comment type="similarity">
    <text evidence="1">In the C-terminal section; belongs to the class-I pyridoxal-phosphate-dependent aminotransferase family.</text>
</comment>
<feature type="domain" description="HTH gntR-type" evidence="6">
    <location>
        <begin position="20"/>
        <end position="88"/>
    </location>
</feature>
<keyword evidence="7" id="KW-0808">Transferase</keyword>
<keyword evidence="7" id="KW-0032">Aminotransferase</keyword>
<evidence type="ECO:0000256" key="3">
    <source>
        <dbReference type="ARBA" id="ARBA00023015"/>
    </source>
</evidence>
<dbReference type="InterPro" id="IPR051446">
    <property type="entry name" value="HTH_trans_reg/aminotransferase"/>
</dbReference>
<dbReference type="SUPFAM" id="SSF53383">
    <property type="entry name" value="PLP-dependent transferases"/>
    <property type="match status" value="1"/>
</dbReference>
<dbReference type="Gene3D" id="3.40.640.10">
    <property type="entry name" value="Type I PLP-dependent aspartate aminotransferase-like (Major domain)"/>
    <property type="match status" value="1"/>
</dbReference>
<evidence type="ECO:0000256" key="2">
    <source>
        <dbReference type="ARBA" id="ARBA00022898"/>
    </source>
</evidence>
<keyword evidence="4" id="KW-0238">DNA-binding</keyword>
<reference evidence="7" key="1">
    <citation type="submission" date="2024-06" db="EMBL/GenBank/DDBJ databases">
        <title>Kribbella sp. strain HUAS MG21 genome sequences.</title>
        <authorList>
            <person name="Mo P."/>
        </authorList>
    </citation>
    <scope>NUCLEOTIDE SEQUENCE</scope>
    <source>
        <strain evidence="7">HUAS MG21</strain>
    </source>
</reference>
<sequence>MAKQSTRTAWTVVLTLDGDGKLHRQVERALRAAIRSGRVSTGTVLPPSRELAAQLGCSRWAVTQAYSQLVTEGYLATRVGSGTWVSWTGRTTWPARTTPAPDVPTYRFDLAPGAPDLRAFPRTRWAEAARAAARTVPTADLGYPQERGYPPLRELVADYLQRSRGAVATASDVMIRSGVSAGVAHLCAGLRALGIDRIAVEDPGWTRLRAVIESTGLRVEPVPVDRDGIDVEEVARRSGLRAVLVTAAHQFPTGVVLAPRRRLELINWARRVGGVILEDDYDAEFRYDRSPVGTLQGMAPEHVVLLGSVSKTLSPAIGIGWFVAQGRWRGLLERVSGPGPSTLDQATFAELLGSGAYDRHLRAMQRRYKRRRDHVLTAVRRELPTWTIGGAAAGLHLTLTYPAGVDASLLVAAARESGTRIVPLAEYRLRAAGDGIVLGYGNIADSDVDPAIRSLAAAFAAVHEVSAPSRSARPAAG</sequence>
<dbReference type="PANTHER" id="PTHR46577:SF1">
    <property type="entry name" value="HTH-TYPE TRANSCRIPTIONAL REGULATORY PROTEIN GABR"/>
    <property type="match status" value="1"/>
</dbReference>
<keyword evidence="5" id="KW-0804">Transcription</keyword>
<proteinExistence type="inferred from homology"/>
<dbReference type="SUPFAM" id="SSF46785">
    <property type="entry name" value="Winged helix' DNA-binding domain"/>
    <property type="match status" value="1"/>
</dbReference>
<dbReference type="InterPro" id="IPR000524">
    <property type="entry name" value="Tscrpt_reg_HTH_GntR"/>
</dbReference>
<dbReference type="EMBL" id="CP158165">
    <property type="protein sequence ID" value="XBV22241.1"/>
    <property type="molecule type" value="Genomic_DNA"/>
</dbReference>
<accession>A0AAU7T6H3</accession>
<gene>
    <name evidence="7" type="ORF">ABN611_27200</name>
</gene>
<name>A0AAU7T6H3_9ACTN</name>
<protein>
    <submittedName>
        <fullName evidence="7">PLP-dependent aminotransferase family protein</fullName>
    </submittedName>
</protein>
<evidence type="ECO:0000256" key="4">
    <source>
        <dbReference type="ARBA" id="ARBA00023125"/>
    </source>
</evidence>
<dbReference type="Gene3D" id="1.10.10.10">
    <property type="entry name" value="Winged helix-like DNA-binding domain superfamily/Winged helix DNA-binding domain"/>
    <property type="match status" value="1"/>
</dbReference>
<dbReference type="InterPro" id="IPR036388">
    <property type="entry name" value="WH-like_DNA-bd_sf"/>
</dbReference>